<reference evidence="12" key="2">
    <citation type="journal article" date="2021" name="Microbiome">
        <title>Successional dynamics and alternative stable states in a saline activated sludge microbial community over 9 years.</title>
        <authorList>
            <person name="Wang Y."/>
            <person name="Ye J."/>
            <person name="Ju F."/>
            <person name="Liu L."/>
            <person name="Boyd J.A."/>
            <person name="Deng Y."/>
            <person name="Parks D.H."/>
            <person name="Jiang X."/>
            <person name="Yin X."/>
            <person name="Woodcroft B.J."/>
            <person name="Tyson G.W."/>
            <person name="Hugenholtz P."/>
            <person name="Polz M.F."/>
            <person name="Zhang T."/>
        </authorList>
    </citation>
    <scope>NUCLEOTIDE SEQUENCE</scope>
    <source>
        <strain evidence="12">HKST-UBA79</strain>
    </source>
</reference>
<evidence type="ECO:0000256" key="3">
    <source>
        <dbReference type="ARBA" id="ARBA00022676"/>
    </source>
</evidence>
<keyword evidence="9 11" id="KW-0472">Membrane</keyword>
<keyword evidence="7" id="KW-0573">Peptidoglycan synthesis</keyword>
<gene>
    <name evidence="12" type="primary">rodA</name>
    <name evidence="12" type="ORF">KC980_01070</name>
</gene>
<keyword evidence="2" id="KW-1003">Cell membrane</keyword>
<evidence type="ECO:0000256" key="2">
    <source>
        <dbReference type="ARBA" id="ARBA00022475"/>
    </source>
</evidence>
<dbReference type="InterPro" id="IPR018365">
    <property type="entry name" value="Cell_cycle_FtsW-rel_CS"/>
</dbReference>
<evidence type="ECO:0000256" key="4">
    <source>
        <dbReference type="ARBA" id="ARBA00022679"/>
    </source>
</evidence>
<dbReference type="Proteomes" id="UP000740557">
    <property type="component" value="Unassembled WGS sequence"/>
</dbReference>
<dbReference type="GO" id="GO:0016757">
    <property type="term" value="F:glycosyltransferase activity"/>
    <property type="evidence" value="ECO:0007669"/>
    <property type="project" value="UniProtKB-KW"/>
</dbReference>
<keyword evidence="10" id="KW-0961">Cell wall biogenesis/degradation</keyword>
<dbReference type="PANTHER" id="PTHR30474:SF1">
    <property type="entry name" value="PEPTIDOGLYCAN GLYCOSYLTRANSFERASE MRDB"/>
    <property type="match status" value="1"/>
</dbReference>
<evidence type="ECO:0000313" key="13">
    <source>
        <dbReference type="Proteomes" id="UP000740557"/>
    </source>
</evidence>
<name>A0A955EDD6_UNCKA</name>
<dbReference type="GO" id="GO:0015648">
    <property type="term" value="F:lipid-linked peptidoglycan transporter activity"/>
    <property type="evidence" value="ECO:0007669"/>
    <property type="project" value="TreeGrafter"/>
</dbReference>
<dbReference type="GO" id="GO:0009252">
    <property type="term" value="P:peptidoglycan biosynthetic process"/>
    <property type="evidence" value="ECO:0007669"/>
    <property type="project" value="UniProtKB-KW"/>
</dbReference>
<dbReference type="Pfam" id="PF01098">
    <property type="entry name" value="FTSW_RODA_SPOVE"/>
    <property type="match status" value="1"/>
</dbReference>
<accession>A0A955EDD6</accession>
<feature type="transmembrane region" description="Helical" evidence="11">
    <location>
        <begin position="152"/>
        <end position="169"/>
    </location>
</feature>
<keyword evidence="5 11" id="KW-0812">Transmembrane</keyword>
<proteinExistence type="predicted"/>
<feature type="transmembrane region" description="Helical" evidence="11">
    <location>
        <begin position="330"/>
        <end position="352"/>
    </location>
</feature>
<evidence type="ECO:0000256" key="8">
    <source>
        <dbReference type="ARBA" id="ARBA00022989"/>
    </source>
</evidence>
<evidence type="ECO:0000256" key="5">
    <source>
        <dbReference type="ARBA" id="ARBA00022692"/>
    </source>
</evidence>
<feature type="transmembrane region" description="Helical" evidence="11">
    <location>
        <begin position="130"/>
        <end position="146"/>
    </location>
</feature>
<evidence type="ECO:0000256" key="10">
    <source>
        <dbReference type="ARBA" id="ARBA00023316"/>
    </source>
</evidence>
<comment type="caution">
    <text evidence="12">The sequence shown here is derived from an EMBL/GenBank/DDBJ whole genome shotgun (WGS) entry which is preliminary data.</text>
</comment>
<feature type="transmembrane region" description="Helical" evidence="11">
    <location>
        <begin position="62"/>
        <end position="85"/>
    </location>
</feature>
<dbReference type="InterPro" id="IPR011923">
    <property type="entry name" value="RodA/MrdB"/>
</dbReference>
<feature type="transmembrane region" description="Helical" evidence="11">
    <location>
        <begin position="37"/>
        <end position="55"/>
    </location>
</feature>
<keyword evidence="8 11" id="KW-1133">Transmembrane helix</keyword>
<keyword evidence="4" id="KW-0808">Transferase</keyword>
<dbReference type="GO" id="GO:0051301">
    <property type="term" value="P:cell division"/>
    <property type="evidence" value="ECO:0007669"/>
    <property type="project" value="InterPro"/>
</dbReference>
<evidence type="ECO:0000256" key="7">
    <source>
        <dbReference type="ARBA" id="ARBA00022984"/>
    </source>
</evidence>
<keyword evidence="6" id="KW-0133">Cell shape</keyword>
<dbReference type="GO" id="GO:0005886">
    <property type="term" value="C:plasma membrane"/>
    <property type="evidence" value="ECO:0007669"/>
    <property type="project" value="TreeGrafter"/>
</dbReference>
<dbReference type="PANTHER" id="PTHR30474">
    <property type="entry name" value="CELL CYCLE PROTEIN"/>
    <property type="match status" value="1"/>
</dbReference>
<feature type="transmembrane region" description="Helical" evidence="11">
    <location>
        <begin position="262"/>
        <end position="285"/>
    </location>
</feature>
<feature type="transmembrane region" description="Helical" evidence="11">
    <location>
        <begin position="174"/>
        <end position="190"/>
    </location>
</feature>
<dbReference type="InterPro" id="IPR001182">
    <property type="entry name" value="FtsW/RodA"/>
</dbReference>
<protein>
    <submittedName>
        <fullName evidence="12">Rod shape-determining protein RodA</fullName>
    </submittedName>
</protein>
<organism evidence="12 13">
    <name type="scientific">candidate division WWE3 bacterium</name>
    <dbReference type="NCBI Taxonomy" id="2053526"/>
    <lineage>
        <taxon>Bacteria</taxon>
        <taxon>Katanobacteria</taxon>
    </lineage>
</organism>
<evidence type="ECO:0000313" key="12">
    <source>
        <dbReference type="EMBL" id="MCA9308079.1"/>
    </source>
</evidence>
<reference evidence="12" key="1">
    <citation type="submission" date="2020-04" db="EMBL/GenBank/DDBJ databases">
        <authorList>
            <person name="Zhang T."/>
        </authorList>
    </citation>
    <scope>NUCLEOTIDE SEQUENCE</scope>
    <source>
        <strain evidence="12">HKST-UBA79</strain>
    </source>
</reference>
<dbReference type="AlphaFoldDB" id="A0A955EDD6"/>
<dbReference type="NCBIfam" id="TIGR02210">
    <property type="entry name" value="rodA_shape"/>
    <property type="match status" value="1"/>
</dbReference>
<dbReference type="EMBL" id="JAGQNX010000030">
    <property type="protein sequence ID" value="MCA9308079.1"/>
    <property type="molecule type" value="Genomic_DNA"/>
</dbReference>
<dbReference type="GO" id="GO:0008360">
    <property type="term" value="P:regulation of cell shape"/>
    <property type="evidence" value="ECO:0007669"/>
    <property type="project" value="UniProtKB-KW"/>
</dbReference>
<evidence type="ECO:0000256" key="9">
    <source>
        <dbReference type="ARBA" id="ARBA00023136"/>
    </source>
</evidence>
<feature type="transmembrane region" description="Helical" evidence="11">
    <location>
        <begin position="12"/>
        <end position="31"/>
    </location>
</feature>
<evidence type="ECO:0000256" key="11">
    <source>
        <dbReference type="SAM" id="Phobius"/>
    </source>
</evidence>
<feature type="transmembrane region" description="Helical" evidence="11">
    <location>
        <begin position="292"/>
        <end position="310"/>
    </location>
</feature>
<dbReference type="PROSITE" id="PS00428">
    <property type="entry name" value="FTSW_RODA_SPOVE"/>
    <property type="match status" value="1"/>
</dbReference>
<evidence type="ECO:0000256" key="6">
    <source>
        <dbReference type="ARBA" id="ARBA00022960"/>
    </source>
</evidence>
<dbReference type="GO" id="GO:0071555">
    <property type="term" value="P:cell wall organization"/>
    <property type="evidence" value="ECO:0007669"/>
    <property type="project" value="UniProtKB-KW"/>
</dbReference>
<sequence length="355" mass="38854">MLTILKKYNLTLVLFPILLFLLGVITIHSITPERTNNQLLFFSIGAAIYIILASIDYTVLKYYWWVPYISVVGLLILTFIIGKAVGGSVRWITIGPMALQASEFAKVALVISTSAIISKVAKKAQVTIKNAVYTIVISMPMVVLIITQPDLGTTLALIFILVGLLYFAGLNRKIFILGSLLIILAANPLWNSLHDYQKNRILVFLNPQLDTKGAGYNVVQSIIAVGSGGLSGQGFGRGTQSHLQFLPAYWTDFIFASYAEEWGFIGVVLLILLCIGLHFSLLFMAANIKDTFGVLLIIGAFLMFFIQFVINVGMNIGLMPVTGIPLPFVSYGGSSLIASCMLLGIAQSVWVYRNV</sequence>
<evidence type="ECO:0000256" key="1">
    <source>
        <dbReference type="ARBA" id="ARBA00004141"/>
    </source>
</evidence>
<keyword evidence="3" id="KW-0328">Glycosyltransferase</keyword>
<comment type="subcellular location">
    <subcellularLocation>
        <location evidence="1">Membrane</location>
        <topology evidence="1">Multi-pass membrane protein</topology>
    </subcellularLocation>
</comment>
<dbReference type="GO" id="GO:0032153">
    <property type="term" value="C:cell division site"/>
    <property type="evidence" value="ECO:0007669"/>
    <property type="project" value="TreeGrafter"/>
</dbReference>